<protein>
    <submittedName>
        <fullName evidence="1">Uncharacterized protein</fullName>
    </submittedName>
</protein>
<keyword evidence="2" id="KW-1185">Reference proteome</keyword>
<accession>A0A8H8DGE9</accession>
<reference evidence="1 2" key="1">
    <citation type="journal article" name="Sci. Rep.">
        <title>Genome-scale phylogenetic analyses confirm Olpidium as the closest living zoosporic fungus to the non-flagellated, terrestrial fungi.</title>
        <authorList>
            <person name="Chang Y."/>
            <person name="Rochon D."/>
            <person name="Sekimoto S."/>
            <person name="Wang Y."/>
            <person name="Chovatia M."/>
            <person name="Sandor L."/>
            <person name="Salamov A."/>
            <person name="Grigoriev I.V."/>
            <person name="Stajich J.E."/>
            <person name="Spatafora J.W."/>
        </authorList>
    </citation>
    <scope>NUCLEOTIDE SEQUENCE [LARGE SCALE GENOMIC DNA]</scope>
    <source>
        <strain evidence="1">S191</strain>
    </source>
</reference>
<feature type="non-terminal residue" evidence="1">
    <location>
        <position position="100"/>
    </location>
</feature>
<dbReference type="EMBL" id="JAEFCI010010302">
    <property type="protein sequence ID" value="KAG5457298.1"/>
    <property type="molecule type" value="Genomic_DNA"/>
</dbReference>
<organism evidence="1 2">
    <name type="scientific">Olpidium bornovanus</name>
    <dbReference type="NCBI Taxonomy" id="278681"/>
    <lineage>
        <taxon>Eukaryota</taxon>
        <taxon>Fungi</taxon>
        <taxon>Fungi incertae sedis</taxon>
        <taxon>Olpidiomycota</taxon>
        <taxon>Olpidiomycotina</taxon>
        <taxon>Olpidiomycetes</taxon>
        <taxon>Olpidiales</taxon>
        <taxon>Olpidiaceae</taxon>
        <taxon>Olpidium</taxon>
    </lineage>
</organism>
<dbReference type="Proteomes" id="UP000673691">
    <property type="component" value="Unassembled WGS sequence"/>
</dbReference>
<evidence type="ECO:0000313" key="1">
    <source>
        <dbReference type="EMBL" id="KAG5457298.1"/>
    </source>
</evidence>
<evidence type="ECO:0000313" key="2">
    <source>
        <dbReference type="Proteomes" id="UP000673691"/>
    </source>
</evidence>
<comment type="caution">
    <text evidence="1">The sequence shown here is derived from an EMBL/GenBank/DDBJ whole genome shotgun (WGS) entry which is preliminary data.</text>
</comment>
<gene>
    <name evidence="1" type="ORF">BJ554DRAFT_2730</name>
</gene>
<sequence length="100" mass="11221">MSFSYKAMNESFSSLTSSADVPILDLAFPRCRVDDDERPAYPSAVGRDVDRPLVDVDVNRNKRRNLSIASKPAEVLDEAVGVVRNAEYLAIEEDHKRVRP</sequence>
<proteinExistence type="predicted"/>
<name>A0A8H8DGE9_9FUNG</name>
<dbReference type="AlphaFoldDB" id="A0A8H8DGE9"/>